<dbReference type="PANTHER" id="PTHR30273:SF2">
    <property type="entry name" value="PROTEIN FECR"/>
    <property type="match status" value="1"/>
</dbReference>
<sequence length="358" mass="40195">MSDKLDPNNYTVTDLIHDPSFRRMVKGTASTEEVNQWILWMEASDQNRERAKEAASEIAGFGFNIPGKPDVEREWNRLYKETIGRKEQRLNTRNPATRGASLKWIYRIAAVLVLGVCVGYATYMYSNTDQITEVEQITQERTVKAGSGEQKTVKFSDGSKIVLNSNSSITYQVGLLHNQTVKVVLEGEAYFDAESDSSQKQPVFAVHTPDGIIRDIGTEFLVKVEENRSNVVLQEGKVEVNTKNKGPKDQKITMQKGEMLVFDKSSLISQTRVNATLYTSWATGYMEFSGTSIQEFAAFIEQRFEVDVRITNSEVASIALDGAVYFESLSGLVRTVSDVTNVRVYQSKDLQTVYIGNK</sequence>
<dbReference type="EMBL" id="JAGGJA010000002">
    <property type="protein sequence ID" value="MCW9706079.1"/>
    <property type="molecule type" value="Genomic_DNA"/>
</dbReference>
<keyword evidence="1" id="KW-0812">Transmembrane</keyword>
<comment type="caution">
    <text evidence="3">The sequence shown here is derived from an EMBL/GenBank/DDBJ whole genome shotgun (WGS) entry which is preliminary data.</text>
</comment>
<feature type="transmembrane region" description="Helical" evidence="1">
    <location>
        <begin position="104"/>
        <end position="125"/>
    </location>
</feature>
<gene>
    <name evidence="3" type="ORF">J6I44_04410</name>
</gene>
<dbReference type="InterPro" id="IPR012373">
    <property type="entry name" value="Ferrdict_sens_TM"/>
</dbReference>
<keyword evidence="1" id="KW-0472">Membrane</keyword>
<dbReference type="Gene3D" id="2.60.120.1440">
    <property type="match status" value="1"/>
</dbReference>
<keyword evidence="1" id="KW-1133">Transmembrane helix</keyword>
<feature type="domain" description="FecR protein" evidence="2">
    <location>
        <begin position="142"/>
        <end position="239"/>
    </location>
</feature>
<keyword evidence="4" id="KW-1185">Reference proteome</keyword>
<evidence type="ECO:0000313" key="4">
    <source>
        <dbReference type="Proteomes" id="UP001207918"/>
    </source>
</evidence>
<name>A0ABT3PJJ0_9BACT</name>
<dbReference type="PIRSF" id="PIRSF018266">
    <property type="entry name" value="FecR"/>
    <property type="match status" value="1"/>
</dbReference>
<dbReference type="RefSeq" id="WP_265764775.1">
    <property type="nucleotide sequence ID" value="NZ_JAGGJA010000002.1"/>
</dbReference>
<evidence type="ECO:0000313" key="3">
    <source>
        <dbReference type="EMBL" id="MCW9706079.1"/>
    </source>
</evidence>
<protein>
    <submittedName>
        <fullName evidence="3">FecR domain-containing protein</fullName>
    </submittedName>
</protein>
<reference evidence="3 4" key="1">
    <citation type="submission" date="2021-03" db="EMBL/GenBank/DDBJ databases">
        <title>Aliifodinibius sp. nov., a new bacterium isolated from saline soil.</title>
        <authorList>
            <person name="Galisteo C."/>
            <person name="De La Haba R."/>
            <person name="Sanchez-Porro C."/>
            <person name="Ventosa A."/>
        </authorList>
    </citation>
    <scope>NUCLEOTIDE SEQUENCE [LARGE SCALE GENOMIC DNA]</scope>
    <source>
        <strain evidence="3 4">1BSP15-2V2</strain>
    </source>
</reference>
<evidence type="ECO:0000259" key="2">
    <source>
        <dbReference type="Pfam" id="PF04773"/>
    </source>
</evidence>
<organism evidence="3 4">
    <name type="scientific">Fodinibius salsisoli</name>
    <dbReference type="NCBI Taxonomy" id="2820877"/>
    <lineage>
        <taxon>Bacteria</taxon>
        <taxon>Pseudomonadati</taxon>
        <taxon>Balneolota</taxon>
        <taxon>Balneolia</taxon>
        <taxon>Balneolales</taxon>
        <taxon>Balneolaceae</taxon>
        <taxon>Fodinibius</taxon>
    </lineage>
</organism>
<accession>A0ABT3PJJ0</accession>
<dbReference type="Pfam" id="PF04773">
    <property type="entry name" value="FecR"/>
    <property type="match status" value="1"/>
</dbReference>
<dbReference type="Proteomes" id="UP001207918">
    <property type="component" value="Unassembled WGS sequence"/>
</dbReference>
<dbReference type="PANTHER" id="PTHR30273">
    <property type="entry name" value="PERIPLASMIC SIGNAL SENSOR AND SIGMA FACTOR ACTIVATOR FECR-RELATED"/>
    <property type="match status" value="1"/>
</dbReference>
<evidence type="ECO:0000256" key="1">
    <source>
        <dbReference type="SAM" id="Phobius"/>
    </source>
</evidence>
<dbReference type="InterPro" id="IPR006860">
    <property type="entry name" value="FecR"/>
</dbReference>
<proteinExistence type="predicted"/>